<accession>A0A2K4YIH8</accession>
<dbReference type="AlphaFoldDB" id="A0A2K4YIH8"/>
<keyword evidence="2" id="KW-1185">Reference proteome</keyword>
<dbReference type="Proteomes" id="UP000236318">
    <property type="component" value="Unassembled WGS sequence"/>
</dbReference>
<dbReference type="EMBL" id="FXEG02000005">
    <property type="protein sequence ID" value="SOX56578.1"/>
    <property type="molecule type" value="Genomic_DNA"/>
</dbReference>
<reference evidence="1" key="1">
    <citation type="submission" date="2018-01" db="EMBL/GenBank/DDBJ databases">
        <authorList>
            <consortium name="Urmite Genomes"/>
        </authorList>
    </citation>
    <scope>NUCLEOTIDE SEQUENCE [LARGE SCALE GENOMIC DNA]</scope>
    <source>
        <strain evidence="1">AFP003</strain>
    </source>
</reference>
<evidence type="ECO:0000313" key="1">
    <source>
        <dbReference type="EMBL" id="SOX56578.1"/>
    </source>
</evidence>
<proteinExistence type="predicted"/>
<gene>
    <name evidence="1" type="ORF">MAAFP003_5283</name>
</gene>
<comment type="caution">
    <text evidence="1">The sequence shown here is derived from an EMBL/GenBank/DDBJ whole genome shotgun (WGS) entry which is preliminary data.</text>
</comment>
<organism evidence="1 2">
    <name type="scientific">Mycobacterium ahvazicum</name>
    <dbReference type="NCBI Taxonomy" id="1964395"/>
    <lineage>
        <taxon>Bacteria</taxon>
        <taxon>Bacillati</taxon>
        <taxon>Actinomycetota</taxon>
        <taxon>Actinomycetes</taxon>
        <taxon>Mycobacteriales</taxon>
        <taxon>Mycobacteriaceae</taxon>
        <taxon>Mycobacterium</taxon>
        <taxon>Mycobacterium simiae complex</taxon>
    </lineage>
</organism>
<dbReference type="AntiFam" id="ANF00012">
    <property type="entry name" value="tRNA translation"/>
</dbReference>
<name>A0A2K4YIH8_9MYCO</name>
<sequence>MRAPEGIRTPNLLIRSQMLYPLSYGRRYFSCVPERTSAEARGFEPPVPFKGDNSLAVSPIRPLWHASLGLHEGTRLDAGVPEPPEA</sequence>
<evidence type="ECO:0000313" key="2">
    <source>
        <dbReference type="Proteomes" id="UP000236318"/>
    </source>
</evidence>
<protein>
    <submittedName>
        <fullName evidence="1">Uncharacterized protein</fullName>
    </submittedName>
</protein>